<organism evidence="9 10">
    <name type="scientific">Flavobacterium hankyongi</name>
    <dbReference type="NCBI Taxonomy" id="1176532"/>
    <lineage>
        <taxon>Bacteria</taxon>
        <taxon>Pseudomonadati</taxon>
        <taxon>Bacteroidota</taxon>
        <taxon>Flavobacteriia</taxon>
        <taxon>Flavobacteriales</taxon>
        <taxon>Flavobacteriaceae</taxon>
        <taxon>Flavobacterium</taxon>
    </lineage>
</organism>
<evidence type="ECO:0000256" key="4">
    <source>
        <dbReference type="ARBA" id="ARBA00022452"/>
    </source>
</evidence>
<dbReference type="Pfam" id="PF02321">
    <property type="entry name" value="OEP"/>
    <property type="match status" value="1"/>
</dbReference>
<comment type="caution">
    <text evidence="9">The sequence shown here is derived from an EMBL/GenBank/DDBJ whole genome shotgun (WGS) entry which is preliminary data.</text>
</comment>
<evidence type="ECO:0000256" key="7">
    <source>
        <dbReference type="ARBA" id="ARBA00023237"/>
    </source>
</evidence>
<protein>
    <submittedName>
        <fullName evidence="9">TolC family protein</fullName>
    </submittedName>
</protein>
<keyword evidence="3" id="KW-0813">Transport</keyword>
<evidence type="ECO:0000256" key="5">
    <source>
        <dbReference type="ARBA" id="ARBA00022692"/>
    </source>
</evidence>
<evidence type="ECO:0000256" key="6">
    <source>
        <dbReference type="ARBA" id="ARBA00023136"/>
    </source>
</evidence>
<dbReference type="InterPro" id="IPR003423">
    <property type="entry name" value="OMP_efflux"/>
</dbReference>
<dbReference type="PANTHER" id="PTHR30026">
    <property type="entry name" value="OUTER MEMBRANE PROTEIN TOLC"/>
    <property type="match status" value="1"/>
</dbReference>
<accession>A0ABP9A098</accession>
<keyword evidence="10" id="KW-1185">Reference proteome</keyword>
<evidence type="ECO:0000256" key="1">
    <source>
        <dbReference type="ARBA" id="ARBA00004442"/>
    </source>
</evidence>
<keyword evidence="6" id="KW-0472">Membrane</keyword>
<reference evidence="10" key="1">
    <citation type="journal article" date="2019" name="Int. J. Syst. Evol. Microbiol.">
        <title>The Global Catalogue of Microorganisms (GCM) 10K type strain sequencing project: providing services to taxonomists for standard genome sequencing and annotation.</title>
        <authorList>
            <consortium name="The Broad Institute Genomics Platform"/>
            <consortium name="The Broad Institute Genome Sequencing Center for Infectious Disease"/>
            <person name="Wu L."/>
            <person name="Ma J."/>
        </authorList>
    </citation>
    <scope>NUCLEOTIDE SEQUENCE [LARGE SCALE GENOMIC DNA]</scope>
    <source>
        <strain evidence="10">JCM 18198</strain>
    </source>
</reference>
<comment type="subcellular location">
    <subcellularLocation>
        <location evidence="1">Cell outer membrane</location>
    </subcellularLocation>
</comment>
<name>A0ABP9A098_9FLAO</name>
<dbReference type="SUPFAM" id="SSF56954">
    <property type="entry name" value="Outer membrane efflux proteins (OEP)"/>
    <property type="match status" value="1"/>
</dbReference>
<evidence type="ECO:0000256" key="8">
    <source>
        <dbReference type="SAM" id="Coils"/>
    </source>
</evidence>
<evidence type="ECO:0000313" key="9">
    <source>
        <dbReference type="EMBL" id="GAA4770435.1"/>
    </source>
</evidence>
<keyword evidence="8" id="KW-0175">Coiled coil</keyword>
<evidence type="ECO:0000313" key="10">
    <source>
        <dbReference type="Proteomes" id="UP001500141"/>
    </source>
</evidence>
<dbReference type="PANTHER" id="PTHR30026:SF20">
    <property type="entry name" value="OUTER MEMBRANE PROTEIN TOLC"/>
    <property type="match status" value="1"/>
</dbReference>
<keyword evidence="4" id="KW-1134">Transmembrane beta strand</keyword>
<gene>
    <name evidence="9" type="ORF">GCM10023230_20740</name>
</gene>
<dbReference type="Gene3D" id="1.20.1600.10">
    <property type="entry name" value="Outer membrane efflux proteins (OEP)"/>
    <property type="match status" value="1"/>
</dbReference>
<feature type="coiled-coil region" evidence="8">
    <location>
        <begin position="348"/>
        <end position="410"/>
    </location>
</feature>
<proteinExistence type="inferred from homology"/>
<dbReference type="Proteomes" id="UP001500141">
    <property type="component" value="Unassembled WGS sequence"/>
</dbReference>
<sequence>MNNVQLKNNVMMIKKALVLIAILLEYQGYSQSKLDGYIEAGLKNNEVIKQHNFDINKSMWALKEARSLFYPNVSLNGTYTKAEGGRTIDIPIGDMLNPVYSTLNQITNSNAFPTLENQSVLINPDNFYDAKIHTTMPLLNFEIIYNKRIKAQQTTLQKIELEIYQRELVKDIKIAYYKYLQSLVGIKIYEDALALVTENQRVNHSLFKNDKINRTAVLRSDNEVVRIAANLETAKQVSDNARAYFNFLLNQKLDTQIMVDEINENVPSALVEGNTENREELKKLDQVKELNENINKLTKSHWFPTLSGFADFGIQDFDFEMNKDSRYYFAGLGLEWNIFSGNKNKYKLKQVEEDNKKISSQIDNVRQQLLLQFQVTQNNLRSALEQFNANKNQKESAKKYNDDITKLYKEGQAIYIELLDAQNQWVNAQLNTNIALYNSWIAYAELERANATFTLNQ</sequence>
<dbReference type="RefSeq" id="WP_264542350.1">
    <property type="nucleotide sequence ID" value="NZ_BAABIP010000017.1"/>
</dbReference>
<dbReference type="InterPro" id="IPR051906">
    <property type="entry name" value="TolC-like"/>
</dbReference>
<dbReference type="EMBL" id="BAABIP010000017">
    <property type="protein sequence ID" value="GAA4770435.1"/>
    <property type="molecule type" value="Genomic_DNA"/>
</dbReference>
<keyword evidence="7" id="KW-0998">Cell outer membrane</keyword>
<comment type="similarity">
    <text evidence="2">Belongs to the outer membrane factor (OMF) (TC 1.B.17) family.</text>
</comment>
<evidence type="ECO:0000256" key="3">
    <source>
        <dbReference type="ARBA" id="ARBA00022448"/>
    </source>
</evidence>
<evidence type="ECO:0000256" key="2">
    <source>
        <dbReference type="ARBA" id="ARBA00007613"/>
    </source>
</evidence>
<keyword evidence="5" id="KW-0812">Transmembrane</keyword>